<dbReference type="AlphaFoldDB" id="A0A2I0AUZ3"/>
<accession>A0A2I0AUZ3</accession>
<gene>
    <name evidence="2" type="ORF">AXF42_Ash001454</name>
</gene>
<evidence type="ECO:0000256" key="1">
    <source>
        <dbReference type="SAM" id="MobiDB-lite"/>
    </source>
</evidence>
<organism evidence="2 3">
    <name type="scientific">Apostasia shenzhenica</name>
    <dbReference type="NCBI Taxonomy" id="1088818"/>
    <lineage>
        <taxon>Eukaryota</taxon>
        <taxon>Viridiplantae</taxon>
        <taxon>Streptophyta</taxon>
        <taxon>Embryophyta</taxon>
        <taxon>Tracheophyta</taxon>
        <taxon>Spermatophyta</taxon>
        <taxon>Magnoliopsida</taxon>
        <taxon>Liliopsida</taxon>
        <taxon>Asparagales</taxon>
        <taxon>Orchidaceae</taxon>
        <taxon>Apostasioideae</taxon>
        <taxon>Apostasia</taxon>
    </lineage>
</organism>
<evidence type="ECO:0000313" key="2">
    <source>
        <dbReference type="EMBL" id="PKA59360.1"/>
    </source>
</evidence>
<feature type="region of interest" description="Disordered" evidence="1">
    <location>
        <begin position="1"/>
        <end position="30"/>
    </location>
</feature>
<dbReference type="EMBL" id="KZ451950">
    <property type="protein sequence ID" value="PKA59360.1"/>
    <property type="molecule type" value="Genomic_DNA"/>
</dbReference>
<name>A0A2I0AUZ3_9ASPA</name>
<keyword evidence="3" id="KW-1185">Reference proteome</keyword>
<protein>
    <submittedName>
        <fullName evidence="2">Uncharacterized protein</fullName>
    </submittedName>
</protein>
<reference evidence="2 3" key="1">
    <citation type="journal article" date="2017" name="Nature">
        <title>The Apostasia genome and the evolution of orchids.</title>
        <authorList>
            <person name="Zhang G.Q."/>
            <person name="Liu K.W."/>
            <person name="Li Z."/>
            <person name="Lohaus R."/>
            <person name="Hsiao Y.Y."/>
            <person name="Niu S.C."/>
            <person name="Wang J.Y."/>
            <person name="Lin Y.C."/>
            <person name="Xu Q."/>
            <person name="Chen L.J."/>
            <person name="Yoshida K."/>
            <person name="Fujiwara S."/>
            <person name="Wang Z.W."/>
            <person name="Zhang Y.Q."/>
            <person name="Mitsuda N."/>
            <person name="Wang M."/>
            <person name="Liu G.H."/>
            <person name="Pecoraro L."/>
            <person name="Huang H.X."/>
            <person name="Xiao X.J."/>
            <person name="Lin M."/>
            <person name="Wu X.Y."/>
            <person name="Wu W.L."/>
            <person name="Chen Y.Y."/>
            <person name="Chang S.B."/>
            <person name="Sakamoto S."/>
            <person name="Ohme-Takagi M."/>
            <person name="Yagi M."/>
            <person name="Zeng S.J."/>
            <person name="Shen C.Y."/>
            <person name="Yeh C.M."/>
            <person name="Luo Y.B."/>
            <person name="Tsai W.C."/>
            <person name="Van de Peer Y."/>
            <person name="Liu Z.J."/>
        </authorList>
    </citation>
    <scope>NUCLEOTIDE SEQUENCE [LARGE SCALE GENOMIC DNA]</scope>
    <source>
        <strain evidence="3">cv. Shenzhen</strain>
        <tissue evidence="2">Stem</tissue>
    </source>
</reference>
<sequence length="110" mass="12208">MSGAAKHQAQTGARIASHGRISGRRGLLAPQPKRASKVRCADLRMLWGCRSDFLKVYLAFRTFGTASRGLCCRVFDGTPEQMRGYRGTPTCLQATAREYCRNAMGLVLRR</sequence>
<proteinExistence type="predicted"/>
<dbReference type="Proteomes" id="UP000236161">
    <property type="component" value="Unassembled WGS sequence"/>
</dbReference>
<evidence type="ECO:0000313" key="3">
    <source>
        <dbReference type="Proteomes" id="UP000236161"/>
    </source>
</evidence>